<reference evidence="1 2" key="1">
    <citation type="submission" date="2019-06" db="EMBL/GenBank/DDBJ databases">
        <title>A novel bacterium of genus Pontibacter, isolated from marine sediment.</title>
        <authorList>
            <person name="Huang H."/>
            <person name="Mo K."/>
            <person name="Hu Y."/>
        </authorList>
    </citation>
    <scope>NUCLEOTIDE SEQUENCE [LARGE SCALE GENOMIC DNA]</scope>
    <source>
        <strain evidence="1 2">HB172049</strain>
    </source>
</reference>
<dbReference type="EMBL" id="VFRQ01000005">
    <property type="protein sequence ID" value="TPE43957.1"/>
    <property type="molecule type" value="Genomic_DNA"/>
</dbReference>
<protein>
    <submittedName>
        <fullName evidence="1">Uncharacterized protein</fullName>
    </submittedName>
</protein>
<dbReference type="OrthoDB" id="951057at2"/>
<comment type="caution">
    <text evidence="1">The sequence shown here is derived from an EMBL/GenBank/DDBJ whole genome shotgun (WGS) entry which is preliminary data.</text>
</comment>
<dbReference type="AlphaFoldDB" id="A0A501WAX4"/>
<organism evidence="1 2">
    <name type="scientific">Pontibacter mangrovi</name>
    <dbReference type="NCBI Taxonomy" id="2589816"/>
    <lineage>
        <taxon>Bacteria</taxon>
        <taxon>Pseudomonadati</taxon>
        <taxon>Bacteroidota</taxon>
        <taxon>Cytophagia</taxon>
        <taxon>Cytophagales</taxon>
        <taxon>Hymenobacteraceae</taxon>
        <taxon>Pontibacter</taxon>
    </lineage>
</organism>
<proteinExistence type="predicted"/>
<dbReference type="Proteomes" id="UP000316727">
    <property type="component" value="Unassembled WGS sequence"/>
</dbReference>
<evidence type="ECO:0000313" key="1">
    <source>
        <dbReference type="EMBL" id="TPE43957.1"/>
    </source>
</evidence>
<evidence type="ECO:0000313" key="2">
    <source>
        <dbReference type="Proteomes" id="UP000316727"/>
    </source>
</evidence>
<gene>
    <name evidence="1" type="ORF">FJM65_11065</name>
</gene>
<keyword evidence="2" id="KW-1185">Reference proteome</keyword>
<accession>A0A501WAX4</accession>
<dbReference type="RefSeq" id="WP_140621580.1">
    <property type="nucleotide sequence ID" value="NZ_VFRQ01000005.1"/>
</dbReference>
<sequence>MGNAVKLVLIKNPYRINRQKLAPVRQEHVKIVLPTSLKHYTISEERLQHLGQFFQKFFTQQMFQFIKGAVHYTQNETDAVRSFCRVYNIDPDSYDDETARKAWRDYKNKVFEANTSLLELSGNES</sequence>
<name>A0A501WAX4_9BACT</name>